<proteinExistence type="predicted"/>
<dbReference type="Proteomes" id="UP000230002">
    <property type="component" value="Unassembled WGS sequence"/>
</dbReference>
<feature type="compositionally biased region" description="Basic and acidic residues" evidence="1">
    <location>
        <begin position="93"/>
        <end position="104"/>
    </location>
</feature>
<dbReference type="AlphaFoldDB" id="A0A2G8SRN1"/>
<feature type="compositionally biased region" description="Basic and acidic residues" evidence="1">
    <location>
        <begin position="184"/>
        <end position="197"/>
    </location>
</feature>
<evidence type="ECO:0000313" key="3">
    <source>
        <dbReference type="Proteomes" id="UP000230002"/>
    </source>
</evidence>
<comment type="caution">
    <text evidence="2">The sequence shown here is derived from an EMBL/GenBank/DDBJ whole genome shotgun (WGS) entry which is preliminary data.</text>
</comment>
<evidence type="ECO:0000313" key="2">
    <source>
        <dbReference type="EMBL" id="PIL36426.1"/>
    </source>
</evidence>
<feature type="compositionally biased region" description="Polar residues" evidence="1">
    <location>
        <begin position="123"/>
        <end position="141"/>
    </location>
</feature>
<evidence type="ECO:0000256" key="1">
    <source>
        <dbReference type="SAM" id="MobiDB-lite"/>
    </source>
</evidence>
<protein>
    <submittedName>
        <fullName evidence="2">Uncharacterized protein</fullName>
    </submittedName>
</protein>
<keyword evidence="3" id="KW-1185">Reference proteome</keyword>
<dbReference type="EMBL" id="AYKW01000001">
    <property type="protein sequence ID" value="PIL36426.1"/>
    <property type="molecule type" value="Genomic_DNA"/>
</dbReference>
<reference evidence="2 3" key="1">
    <citation type="journal article" date="2015" name="Sci. Rep.">
        <title>Chromosome-level genome map provides insights into diverse defense mechanisms in the medicinal fungus Ganoderma sinense.</title>
        <authorList>
            <person name="Zhu Y."/>
            <person name="Xu J."/>
            <person name="Sun C."/>
            <person name="Zhou S."/>
            <person name="Xu H."/>
            <person name="Nelson D.R."/>
            <person name="Qian J."/>
            <person name="Song J."/>
            <person name="Luo H."/>
            <person name="Xiang L."/>
            <person name="Li Y."/>
            <person name="Xu Z."/>
            <person name="Ji A."/>
            <person name="Wang L."/>
            <person name="Lu S."/>
            <person name="Hayward A."/>
            <person name="Sun W."/>
            <person name="Li X."/>
            <person name="Schwartz D.C."/>
            <person name="Wang Y."/>
            <person name="Chen S."/>
        </authorList>
    </citation>
    <scope>NUCLEOTIDE SEQUENCE [LARGE SCALE GENOMIC DNA]</scope>
    <source>
        <strain evidence="2 3">ZZ0214-1</strain>
    </source>
</reference>
<name>A0A2G8SRN1_9APHY</name>
<organism evidence="2 3">
    <name type="scientific">Ganoderma sinense ZZ0214-1</name>
    <dbReference type="NCBI Taxonomy" id="1077348"/>
    <lineage>
        <taxon>Eukaryota</taxon>
        <taxon>Fungi</taxon>
        <taxon>Dikarya</taxon>
        <taxon>Basidiomycota</taxon>
        <taxon>Agaricomycotina</taxon>
        <taxon>Agaricomycetes</taxon>
        <taxon>Polyporales</taxon>
        <taxon>Polyporaceae</taxon>
        <taxon>Ganoderma</taxon>
    </lineage>
</organism>
<feature type="region of interest" description="Disordered" evidence="1">
    <location>
        <begin position="85"/>
        <end position="201"/>
    </location>
</feature>
<accession>A0A2G8SRN1</accession>
<sequence length="319" mass="34427">MPRHPVPLPYRDWYARFRPARIVEKLMAALHTAAAHGGNIHSGGAKTFRRAPADHPSLLLNLENGPVARQAGLNPRFPARTDHCATSNTCCEPSRKRTASRDSGRLPLPRHKHGEISRAQHRFGTQTATSVSMNTGKTNAGGSRPRRVRIEDVPRRPVSRHPATAPSRPAHPHPAMTQDASNEAGRRADDGQRDVGRRRGGYIDRAGAVRERGGQRHENRAILVRNASRRALIVGFGTAVLRCVGRARFRGRRAGFGNRWMPALGTACVDTGGTVGDGCGRDSDMELSGGLPVVGTCLTGAGSGTQTDGGLVWNAQRRV</sequence>
<gene>
    <name evidence="2" type="ORF">GSI_00114</name>
</gene>